<evidence type="ECO:0000259" key="2">
    <source>
        <dbReference type="PROSITE" id="PS50021"/>
    </source>
</evidence>
<dbReference type="InterPro" id="IPR050606">
    <property type="entry name" value="Calponin-like"/>
</dbReference>
<dbReference type="Pfam" id="PF00307">
    <property type="entry name" value="CH"/>
    <property type="match status" value="1"/>
</dbReference>
<protein>
    <recommendedName>
        <fullName evidence="2">Calponin-homology (CH) domain-containing protein</fullName>
    </recommendedName>
</protein>
<dbReference type="PANTHER" id="PTHR47385:SF14">
    <property type="entry name" value="TRANSGELIN"/>
    <property type="match status" value="1"/>
</dbReference>
<dbReference type="GO" id="GO:0051015">
    <property type="term" value="F:actin filament binding"/>
    <property type="evidence" value="ECO:0007669"/>
    <property type="project" value="TreeGrafter"/>
</dbReference>
<dbReference type="InterPro" id="IPR001715">
    <property type="entry name" value="CH_dom"/>
</dbReference>
<dbReference type="InterPro" id="IPR003096">
    <property type="entry name" value="SM22_calponin"/>
</dbReference>
<dbReference type="GO" id="GO:0015629">
    <property type="term" value="C:actin cytoskeleton"/>
    <property type="evidence" value="ECO:0007669"/>
    <property type="project" value="TreeGrafter"/>
</dbReference>
<dbReference type="CDD" id="cd00014">
    <property type="entry name" value="CH_SF"/>
    <property type="match status" value="1"/>
</dbReference>
<organism evidence="3">
    <name type="scientific">Mucochytrium quahogii</name>
    <dbReference type="NCBI Taxonomy" id="96639"/>
    <lineage>
        <taxon>Eukaryota</taxon>
        <taxon>Sar</taxon>
        <taxon>Stramenopiles</taxon>
        <taxon>Bigyra</taxon>
        <taxon>Labyrinthulomycetes</taxon>
        <taxon>Thraustochytrida</taxon>
        <taxon>Thraustochytriidae</taxon>
        <taxon>Mucochytrium</taxon>
    </lineage>
</organism>
<sequence>MNMGTPDVQNKLVAAQRWMEIILEEQFPSNFHDSLRSGVRLCKVVNTIWPKSIPQIKRSMVPHNQVQNINNYLHACNKLGMDDSQLFLANDLFEGHDLEKVAKNILMLKMIVQNQVPHHDLQMLLVHVASIRRRLKDQSYVSAVSSKHAKARSLLESRSSQHILARERRWRAKRPPAPPPPRSREKIAVDMKSISEHSEAAWEHRVTSTRGDASPSISSVSSGSSLSTLESICTQNPAYLETFKSGNAFNTLAILEAAAKTSMLVASDSGIRRFPPGSTTGNDEDDYEYSTTRSAISLSSFEEVLSACDSLDYPGAVVDEEDQEWINLMSPNSKQSNYEMFKVEFDNLVGRLDGIKSPNIHGGGFKDKLSNQEISQILQYELGSQLGREKNLVPYYTVGAKCTFAFTMEEASYIKQSYIRRTNAIDNKTSHEERHPVAVPWRSLAHVHRCIEANRVSTELLH</sequence>
<feature type="region of interest" description="Disordered" evidence="1">
    <location>
        <begin position="165"/>
        <end position="184"/>
    </location>
</feature>
<feature type="domain" description="Calponin-homology (CH)" evidence="2">
    <location>
        <begin position="9"/>
        <end position="113"/>
    </location>
</feature>
<dbReference type="InterPro" id="IPR036872">
    <property type="entry name" value="CH_dom_sf"/>
</dbReference>
<dbReference type="EMBL" id="HBHK01015054">
    <property type="protein sequence ID" value="CAD9687230.1"/>
    <property type="molecule type" value="Transcribed_RNA"/>
</dbReference>
<dbReference type="GO" id="GO:0007015">
    <property type="term" value="P:actin filament organization"/>
    <property type="evidence" value="ECO:0007669"/>
    <property type="project" value="TreeGrafter"/>
</dbReference>
<dbReference type="PRINTS" id="PR00888">
    <property type="entry name" value="SM22CALPONIN"/>
</dbReference>
<name>A0A7S2S254_9STRA</name>
<proteinExistence type="predicted"/>
<accession>A0A7S2S254</accession>
<reference evidence="3" key="1">
    <citation type="submission" date="2021-01" db="EMBL/GenBank/DDBJ databases">
        <authorList>
            <person name="Corre E."/>
            <person name="Pelletier E."/>
            <person name="Niang G."/>
            <person name="Scheremetjew M."/>
            <person name="Finn R."/>
            <person name="Kale V."/>
            <person name="Holt S."/>
            <person name="Cochrane G."/>
            <person name="Meng A."/>
            <person name="Brown T."/>
            <person name="Cohen L."/>
        </authorList>
    </citation>
    <scope>NUCLEOTIDE SEQUENCE</scope>
    <source>
        <strain evidence="3">NY070348D</strain>
    </source>
</reference>
<dbReference type="Gene3D" id="1.10.418.10">
    <property type="entry name" value="Calponin-like domain"/>
    <property type="match status" value="1"/>
</dbReference>
<dbReference type="SUPFAM" id="SSF47576">
    <property type="entry name" value="Calponin-homology domain, CH-domain"/>
    <property type="match status" value="1"/>
</dbReference>
<evidence type="ECO:0000313" key="3">
    <source>
        <dbReference type="EMBL" id="CAD9687230.1"/>
    </source>
</evidence>
<evidence type="ECO:0000256" key="1">
    <source>
        <dbReference type="SAM" id="MobiDB-lite"/>
    </source>
</evidence>
<feature type="region of interest" description="Disordered" evidence="1">
    <location>
        <begin position="199"/>
        <end position="220"/>
    </location>
</feature>
<dbReference type="PROSITE" id="PS50021">
    <property type="entry name" value="CH"/>
    <property type="match status" value="1"/>
</dbReference>
<dbReference type="PANTHER" id="PTHR47385">
    <property type="entry name" value="CALPONIN"/>
    <property type="match status" value="1"/>
</dbReference>
<gene>
    <name evidence="3" type="ORF">QSP1433_LOCUS9436</name>
</gene>
<dbReference type="SMART" id="SM00033">
    <property type="entry name" value="CH"/>
    <property type="match status" value="1"/>
</dbReference>
<dbReference type="AlphaFoldDB" id="A0A7S2S254"/>